<keyword evidence="4" id="KW-1185">Reference proteome</keyword>
<dbReference type="EMBL" id="FNFM01000006">
    <property type="protein sequence ID" value="SDK28460.1"/>
    <property type="molecule type" value="Genomic_DNA"/>
</dbReference>
<dbReference type="Pfam" id="PF04149">
    <property type="entry name" value="DUF397"/>
    <property type="match status" value="1"/>
</dbReference>
<evidence type="ECO:0000313" key="4">
    <source>
        <dbReference type="Proteomes" id="UP000199213"/>
    </source>
</evidence>
<reference evidence="4" key="1">
    <citation type="submission" date="2016-10" db="EMBL/GenBank/DDBJ databases">
        <authorList>
            <person name="Varghese N."/>
            <person name="Submissions S."/>
        </authorList>
    </citation>
    <scope>NUCLEOTIDE SEQUENCE [LARGE SCALE GENOMIC DNA]</scope>
    <source>
        <strain evidence="4">DSM 45460</strain>
    </source>
</reference>
<name>A0A1G9APF3_ACTMZ</name>
<dbReference type="Proteomes" id="UP000199213">
    <property type="component" value="Unassembled WGS sequence"/>
</dbReference>
<evidence type="ECO:0000256" key="1">
    <source>
        <dbReference type="SAM" id="MobiDB-lite"/>
    </source>
</evidence>
<sequence length="70" mass="7726">MTMTREHPAPHTWRKPSRSANNAHCVEVGFADPTITIRDTKDRAGGTLTVTPAAWAGFLNRLKTGDYDQS</sequence>
<organism evidence="3 4">
    <name type="scientific">Actinopolyspora mzabensis</name>
    <dbReference type="NCBI Taxonomy" id="995066"/>
    <lineage>
        <taxon>Bacteria</taxon>
        <taxon>Bacillati</taxon>
        <taxon>Actinomycetota</taxon>
        <taxon>Actinomycetes</taxon>
        <taxon>Actinopolysporales</taxon>
        <taxon>Actinopolysporaceae</taxon>
        <taxon>Actinopolyspora</taxon>
    </lineage>
</organism>
<accession>A0A1G9APF3</accession>
<evidence type="ECO:0000313" key="3">
    <source>
        <dbReference type="EMBL" id="SDK28460.1"/>
    </source>
</evidence>
<feature type="region of interest" description="Disordered" evidence="1">
    <location>
        <begin position="1"/>
        <end position="21"/>
    </location>
</feature>
<dbReference type="AlphaFoldDB" id="A0A1G9APF3"/>
<protein>
    <recommendedName>
        <fullName evidence="2">DUF397 domain-containing protein</fullName>
    </recommendedName>
</protein>
<proteinExistence type="predicted"/>
<dbReference type="InterPro" id="IPR007278">
    <property type="entry name" value="DUF397"/>
</dbReference>
<feature type="domain" description="DUF397" evidence="2">
    <location>
        <begin position="12"/>
        <end position="63"/>
    </location>
</feature>
<evidence type="ECO:0000259" key="2">
    <source>
        <dbReference type="Pfam" id="PF04149"/>
    </source>
</evidence>
<gene>
    <name evidence="3" type="ORF">SAMN04487820_106137</name>
</gene>